<dbReference type="Pfam" id="PF00925">
    <property type="entry name" value="GTP_cyclohydro2"/>
    <property type="match status" value="1"/>
</dbReference>
<evidence type="ECO:0000256" key="1">
    <source>
        <dbReference type="ARBA" id="ARBA00004904"/>
    </source>
</evidence>
<organism evidence="6">
    <name type="scientific">Cyprideis torosa</name>
    <dbReference type="NCBI Taxonomy" id="163714"/>
    <lineage>
        <taxon>Eukaryota</taxon>
        <taxon>Metazoa</taxon>
        <taxon>Ecdysozoa</taxon>
        <taxon>Arthropoda</taxon>
        <taxon>Crustacea</taxon>
        <taxon>Oligostraca</taxon>
        <taxon>Ostracoda</taxon>
        <taxon>Podocopa</taxon>
        <taxon>Podocopida</taxon>
        <taxon>Cytherocopina</taxon>
        <taxon>Cytheroidea</taxon>
        <taxon>Cytherideidae</taxon>
        <taxon>Cyprideis</taxon>
    </lineage>
</organism>
<dbReference type="GO" id="GO:0009231">
    <property type="term" value="P:riboflavin biosynthetic process"/>
    <property type="evidence" value="ECO:0007669"/>
    <property type="project" value="UniProtKB-KW"/>
</dbReference>
<feature type="domain" description="GTP cyclohydrolase II" evidence="5">
    <location>
        <begin position="3"/>
        <end position="119"/>
    </location>
</feature>
<keyword evidence="3" id="KW-0686">Riboflavin biosynthesis</keyword>
<sequence length="119" mass="13620">MVTKLPSKHGDFDVFAYQQLTTGDTHIAITRGNWQLNEPILVRAHSSTETGDEIGFLFGDYGRKLDNALRKIAEAEKGILLLMRHREKDEDILVRLRELAEGKPKQRPSQETEQRDYGV</sequence>
<dbReference type="InterPro" id="IPR032677">
    <property type="entry name" value="GTP_cyclohydro_II"/>
</dbReference>
<dbReference type="SUPFAM" id="SSF142695">
    <property type="entry name" value="RibA-like"/>
    <property type="match status" value="1"/>
</dbReference>
<feature type="non-terminal residue" evidence="6">
    <location>
        <position position="119"/>
    </location>
</feature>
<dbReference type="EMBL" id="OB708460">
    <property type="protein sequence ID" value="CAD7238784.1"/>
    <property type="molecule type" value="Genomic_DNA"/>
</dbReference>
<reference evidence="6" key="1">
    <citation type="submission" date="2020-11" db="EMBL/GenBank/DDBJ databases">
        <authorList>
            <person name="Tran Van P."/>
        </authorList>
    </citation>
    <scope>NUCLEOTIDE SEQUENCE</scope>
</reference>
<accession>A0A7R8WVP6</accession>
<dbReference type="AlphaFoldDB" id="A0A7R8WVP6"/>
<dbReference type="Gene3D" id="3.40.50.10990">
    <property type="entry name" value="GTP cyclohydrolase II"/>
    <property type="match status" value="1"/>
</dbReference>
<name>A0A7R8WVP6_9CRUS</name>
<evidence type="ECO:0000256" key="4">
    <source>
        <dbReference type="ARBA" id="ARBA00022723"/>
    </source>
</evidence>
<proteinExistence type="predicted"/>
<gene>
    <name evidence="6" type="ORF">CTOB1V02_LOCUS16599</name>
</gene>
<dbReference type="GO" id="GO:0005829">
    <property type="term" value="C:cytosol"/>
    <property type="evidence" value="ECO:0007669"/>
    <property type="project" value="TreeGrafter"/>
</dbReference>
<dbReference type="PANTHER" id="PTHR21327:SF18">
    <property type="entry name" value="3,4-DIHYDROXY-2-BUTANONE 4-PHOSPHATE SYNTHASE"/>
    <property type="match status" value="1"/>
</dbReference>
<evidence type="ECO:0000256" key="2">
    <source>
        <dbReference type="ARBA" id="ARBA00012153"/>
    </source>
</evidence>
<dbReference type="InterPro" id="IPR036144">
    <property type="entry name" value="RibA-like_sf"/>
</dbReference>
<dbReference type="OrthoDB" id="5569761at2759"/>
<comment type="pathway">
    <text evidence="1">Cofactor biosynthesis; riboflavin biosynthesis; 2-hydroxy-3-oxobutyl phosphate from D-ribulose 5-phosphate: step 1/1.</text>
</comment>
<dbReference type="EC" id="4.1.99.12" evidence="2"/>
<evidence type="ECO:0000313" key="6">
    <source>
        <dbReference type="EMBL" id="CAD7238784.1"/>
    </source>
</evidence>
<keyword evidence="4" id="KW-0479">Metal-binding</keyword>
<evidence type="ECO:0000256" key="3">
    <source>
        <dbReference type="ARBA" id="ARBA00022619"/>
    </source>
</evidence>
<dbReference type="GO" id="GO:0008686">
    <property type="term" value="F:3,4-dihydroxy-2-butanone-4-phosphate synthase activity"/>
    <property type="evidence" value="ECO:0007669"/>
    <property type="project" value="UniProtKB-EC"/>
</dbReference>
<protein>
    <recommendedName>
        <fullName evidence="2">3,4-dihydroxy-2-butanone-4-phosphate synthase</fullName>
        <ecNumber evidence="2">4.1.99.12</ecNumber>
    </recommendedName>
</protein>
<evidence type="ECO:0000259" key="5">
    <source>
        <dbReference type="Pfam" id="PF00925"/>
    </source>
</evidence>
<dbReference type="GO" id="GO:0046872">
    <property type="term" value="F:metal ion binding"/>
    <property type="evidence" value="ECO:0007669"/>
    <property type="project" value="UniProtKB-KW"/>
</dbReference>
<dbReference type="PANTHER" id="PTHR21327">
    <property type="entry name" value="GTP CYCLOHYDROLASE II-RELATED"/>
    <property type="match status" value="1"/>
</dbReference>